<comment type="caution">
    <text evidence="1">The sequence shown here is derived from an EMBL/GenBank/DDBJ whole genome shotgun (WGS) entry which is preliminary data.</text>
</comment>
<dbReference type="RefSeq" id="WP_116416961.1">
    <property type="nucleotide sequence ID" value="NZ_NBXC01000002.1"/>
</dbReference>
<dbReference type="EMBL" id="NBXE01000002">
    <property type="protein sequence ID" value="RFA29437.1"/>
    <property type="molecule type" value="Genomic_DNA"/>
</dbReference>
<organism evidence="1 2">
    <name type="scientific">Subtercola boreus</name>
    <dbReference type="NCBI Taxonomy" id="120213"/>
    <lineage>
        <taxon>Bacteria</taxon>
        <taxon>Bacillati</taxon>
        <taxon>Actinomycetota</taxon>
        <taxon>Actinomycetes</taxon>
        <taxon>Micrococcales</taxon>
        <taxon>Microbacteriaceae</taxon>
        <taxon>Subtercola</taxon>
    </lineage>
</organism>
<sequence length="109" mass="11085">MDDRTALTRDLTDLVRLIPGVAAVYSSGPVVVEAVSAVTQVVLRGAVAHDVVAVAEANGGLTVSVTIGVSEGLPATEVCRQVYDAIAERLLLGGMAETASIAVKVARIG</sequence>
<evidence type="ECO:0000313" key="1">
    <source>
        <dbReference type="EMBL" id="RFA29437.1"/>
    </source>
</evidence>
<name>A0A3E0WFX6_9MICO</name>
<gene>
    <name evidence="1" type="ORF">B7R25_00065</name>
</gene>
<protein>
    <submittedName>
        <fullName evidence="1">Uncharacterized protein</fullName>
    </submittedName>
</protein>
<dbReference type="Proteomes" id="UP000257080">
    <property type="component" value="Unassembled WGS sequence"/>
</dbReference>
<dbReference type="OrthoDB" id="5122209at2"/>
<proteinExistence type="predicted"/>
<reference evidence="1 2" key="1">
    <citation type="submission" date="2017-04" db="EMBL/GenBank/DDBJ databases">
        <title>Comparative genome analysis of Subtercola boreus.</title>
        <authorList>
            <person name="Cho Y.-J."/>
            <person name="Cho A."/>
            <person name="Kim O.-S."/>
            <person name="Lee J.-I."/>
        </authorList>
    </citation>
    <scope>NUCLEOTIDE SEQUENCE [LARGE SCALE GENOMIC DNA]</scope>
    <source>
        <strain evidence="1 2">P28004</strain>
    </source>
</reference>
<evidence type="ECO:0000313" key="2">
    <source>
        <dbReference type="Proteomes" id="UP000257080"/>
    </source>
</evidence>
<accession>A0A3E0WFX6</accession>
<dbReference type="AlphaFoldDB" id="A0A3E0WFX6"/>